<dbReference type="InterPro" id="IPR036388">
    <property type="entry name" value="WH-like_DNA-bd_sf"/>
</dbReference>
<protein>
    <submittedName>
        <fullName evidence="8">GntR family transcriptional regulator</fullName>
    </submittedName>
</protein>
<keyword evidence="2" id="KW-0663">Pyridoxal phosphate</keyword>
<reference evidence="8" key="2">
    <citation type="submission" date="2020-09" db="EMBL/GenBank/DDBJ databases">
        <authorList>
            <person name="Sun Q."/>
            <person name="Ohkuma M."/>
        </authorList>
    </citation>
    <scope>NUCLEOTIDE SEQUENCE</scope>
    <source>
        <strain evidence="8">JCM 4059</strain>
    </source>
</reference>
<dbReference type="SMART" id="SM00345">
    <property type="entry name" value="HTH_GNTR"/>
    <property type="match status" value="1"/>
</dbReference>
<dbReference type="CDD" id="cd07377">
    <property type="entry name" value="WHTH_GntR"/>
    <property type="match status" value="1"/>
</dbReference>
<dbReference type="GO" id="GO:0003677">
    <property type="term" value="F:DNA binding"/>
    <property type="evidence" value="ECO:0007669"/>
    <property type="project" value="UniProtKB-KW"/>
</dbReference>
<dbReference type="RefSeq" id="WP_190130598.1">
    <property type="nucleotide sequence ID" value="NZ_BNBD01000006.1"/>
</dbReference>
<dbReference type="Pfam" id="PF00155">
    <property type="entry name" value="Aminotran_1_2"/>
    <property type="match status" value="1"/>
</dbReference>
<dbReference type="Gene3D" id="3.40.640.10">
    <property type="entry name" value="Type I PLP-dependent aspartate aminotransferase-like (Major domain)"/>
    <property type="match status" value="1"/>
</dbReference>
<dbReference type="InterPro" id="IPR000524">
    <property type="entry name" value="Tscrpt_reg_HTH_GntR"/>
</dbReference>
<dbReference type="PROSITE" id="PS50949">
    <property type="entry name" value="HTH_GNTR"/>
    <property type="match status" value="1"/>
</dbReference>
<reference evidence="8" key="1">
    <citation type="journal article" date="2014" name="Int. J. Syst. Evol. Microbiol.">
        <title>Complete genome sequence of Corynebacterium casei LMG S-19264T (=DSM 44701T), isolated from a smear-ripened cheese.</title>
        <authorList>
            <consortium name="US DOE Joint Genome Institute (JGI-PGF)"/>
            <person name="Walter F."/>
            <person name="Albersmeier A."/>
            <person name="Kalinowski J."/>
            <person name="Ruckert C."/>
        </authorList>
    </citation>
    <scope>NUCLEOTIDE SEQUENCE</scope>
    <source>
        <strain evidence="8">JCM 4059</strain>
    </source>
</reference>
<dbReference type="PANTHER" id="PTHR46577:SF1">
    <property type="entry name" value="HTH-TYPE TRANSCRIPTIONAL REGULATORY PROTEIN GABR"/>
    <property type="match status" value="1"/>
</dbReference>
<dbReference type="GO" id="GO:0030170">
    <property type="term" value="F:pyridoxal phosphate binding"/>
    <property type="evidence" value="ECO:0007669"/>
    <property type="project" value="InterPro"/>
</dbReference>
<dbReference type="AlphaFoldDB" id="A0A919B480"/>
<dbReference type="CDD" id="cd00609">
    <property type="entry name" value="AAT_like"/>
    <property type="match status" value="1"/>
</dbReference>
<organism evidence="8 9">
    <name type="scientific">Streptomyces mashuensis</name>
    <dbReference type="NCBI Taxonomy" id="33904"/>
    <lineage>
        <taxon>Bacteria</taxon>
        <taxon>Bacillati</taxon>
        <taxon>Actinomycetota</taxon>
        <taxon>Actinomycetes</taxon>
        <taxon>Kitasatosporales</taxon>
        <taxon>Streptomycetaceae</taxon>
        <taxon>Streptomyces</taxon>
    </lineage>
</organism>
<evidence type="ECO:0000313" key="8">
    <source>
        <dbReference type="EMBL" id="GHF51103.1"/>
    </source>
</evidence>
<dbReference type="Proteomes" id="UP000638313">
    <property type="component" value="Unassembled WGS sequence"/>
</dbReference>
<feature type="region of interest" description="Disordered" evidence="6">
    <location>
        <begin position="468"/>
        <end position="487"/>
    </location>
</feature>
<comment type="caution">
    <text evidence="8">The sequence shown here is derived from an EMBL/GenBank/DDBJ whole genome shotgun (WGS) entry which is preliminary data.</text>
</comment>
<dbReference type="SUPFAM" id="SSF53383">
    <property type="entry name" value="PLP-dependent transferases"/>
    <property type="match status" value="1"/>
</dbReference>
<keyword evidence="3" id="KW-0805">Transcription regulation</keyword>
<dbReference type="InterPro" id="IPR051446">
    <property type="entry name" value="HTH_trans_reg/aminotransferase"/>
</dbReference>
<keyword evidence="4" id="KW-0238">DNA-binding</keyword>
<evidence type="ECO:0000256" key="6">
    <source>
        <dbReference type="SAM" id="MobiDB-lite"/>
    </source>
</evidence>
<evidence type="ECO:0000313" key="9">
    <source>
        <dbReference type="Proteomes" id="UP000638313"/>
    </source>
</evidence>
<keyword evidence="5" id="KW-0804">Transcription</keyword>
<gene>
    <name evidence="8" type="ORF">GCM10010218_35810</name>
</gene>
<dbReference type="GO" id="GO:0003700">
    <property type="term" value="F:DNA-binding transcription factor activity"/>
    <property type="evidence" value="ECO:0007669"/>
    <property type="project" value="InterPro"/>
</dbReference>
<feature type="region of interest" description="Disordered" evidence="6">
    <location>
        <begin position="77"/>
        <end position="115"/>
    </location>
</feature>
<evidence type="ECO:0000256" key="5">
    <source>
        <dbReference type="ARBA" id="ARBA00023163"/>
    </source>
</evidence>
<sequence>MSNSWSGSRLDLHISFDAAGGRRSGLEAALREAIHQGRLPAGSLLPSTRGLAQELGLSRGTVTAAYDQLVEEGYLTTRPGSGTKVAEVPQRAQAAPERPAPEPATPRHDLRPGLPDVTAFPTRAWLASTRRVLTRARPEVFGAGDPQGRIELRRALADYLGRTRGVITTPDRIVVTSGHYQGLGLLSGVLAASGTGTVAVEDPGHNLFREVVQRAGITTLPLPVDSHGARIEALARHTEAVLLTPSHQYPTGVPLHPGRRQALCAWARSTGGLIVEDDYDGEYRYDRQPVGALQGVAPDHVVYCGTASKTLAPALRLAWMVLPPHLVQPMVQAKQQADLYTETLGQLVLADLVTTHAYDRHIRAARLRYRRRRELLLGRIAAHPGLTAHGVPAGLHTLVTLPSGGRTEDELLASCAHHGVALRGLTELHHHPADSPQGLLIGFAAPSESAYPVALDALFTVLASDGRRRTPVEPARRPADAEVLHGR</sequence>
<evidence type="ECO:0000256" key="4">
    <source>
        <dbReference type="ARBA" id="ARBA00023125"/>
    </source>
</evidence>
<feature type="domain" description="HTH gntR-type" evidence="7">
    <location>
        <begin position="20"/>
        <end position="88"/>
    </location>
</feature>
<dbReference type="InterPro" id="IPR015421">
    <property type="entry name" value="PyrdxlP-dep_Trfase_major"/>
</dbReference>
<dbReference type="InterPro" id="IPR036390">
    <property type="entry name" value="WH_DNA-bd_sf"/>
</dbReference>
<keyword evidence="9" id="KW-1185">Reference proteome</keyword>
<evidence type="ECO:0000256" key="2">
    <source>
        <dbReference type="ARBA" id="ARBA00022898"/>
    </source>
</evidence>
<dbReference type="PANTHER" id="PTHR46577">
    <property type="entry name" value="HTH-TYPE TRANSCRIPTIONAL REGULATORY PROTEIN GABR"/>
    <property type="match status" value="1"/>
</dbReference>
<evidence type="ECO:0000256" key="3">
    <source>
        <dbReference type="ARBA" id="ARBA00023015"/>
    </source>
</evidence>
<dbReference type="InterPro" id="IPR015424">
    <property type="entry name" value="PyrdxlP-dep_Trfase"/>
</dbReference>
<dbReference type="EMBL" id="BNBD01000006">
    <property type="protein sequence ID" value="GHF51103.1"/>
    <property type="molecule type" value="Genomic_DNA"/>
</dbReference>
<evidence type="ECO:0000259" key="7">
    <source>
        <dbReference type="PROSITE" id="PS50949"/>
    </source>
</evidence>
<dbReference type="SUPFAM" id="SSF46785">
    <property type="entry name" value="Winged helix' DNA-binding domain"/>
    <property type="match status" value="1"/>
</dbReference>
<proteinExistence type="inferred from homology"/>
<dbReference type="Pfam" id="PF00392">
    <property type="entry name" value="GntR"/>
    <property type="match status" value="1"/>
</dbReference>
<dbReference type="Gene3D" id="1.10.10.10">
    <property type="entry name" value="Winged helix-like DNA-binding domain superfamily/Winged helix DNA-binding domain"/>
    <property type="match status" value="1"/>
</dbReference>
<comment type="similarity">
    <text evidence="1">In the C-terminal section; belongs to the class-I pyridoxal-phosphate-dependent aminotransferase family.</text>
</comment>
<accession>A0A919B480</accession>
<dbReference type="InterPro" id="IPR004839">
    <property type="entry name" value="Aminotransferase_I/II_large"/>
</dbReference>
<dbReference type="PRINTS" id="PR00035">
    <property type="entry name" value="HTHGNTR"/>
</dbReference>
<evidence type="ECO:0000256" key="1">
    <source>
        <dbReference type="ARBA" id="ARBA00005384"/>
    </source>
</evidence>
<name>A0A919B480_9ACTN</name>